<dbReference type="GO" id="GO:0051920">
    <property type="term" value="F:peroxiredoxin activity"/>
    <property type="evidence" value="ECO:0007669"/>
    <property type="project" value="InterPro"/>
</dbReference>
<dbReference type="RefSeq" id="WP_078001562.1">
    <property type="nucleotide sequence ID" value="NZ_MRUL01000002.1"/>
</dbReference>
<organism evidence="2 3">
    <name type="scientific">Izhakiella australiensis</name>
    <dbReference type="NCBI Taxonomy" id="1926881"/>
    <lineage>
        <taxon>Bacteria</taxon>
        <taxon>Pseudomonadati</taxon>
        <taxon>Pseudomonadota</taxon>
        <taxon>Gammaproteobacteria</taxon>
        <taxon>Enterobacterales</taxon>
        <taxon>Erwiniaceae</taxon>
        <taxon>Izhakiella</taxon>
    </lineage>
</organism>
<proteinExistence type="predicted"/>
<dbReference type="STRING" id="1926881.BTJ39_04940"/>
<dbReference type="EMBL" id="MRUL01000002">
    <property type="protein sequence ID" value="OON41311.1"/>
    <property type="molecule type" value="Genomic_DNA"/>
</dbReference>
<dbReference type="OrthoDB" id="1683318at2"/>
<dbReference type="NCBIfam" id="TIGR00778">
    <property type="entry name" value="ahpD_dom"/>
    <property type="match status" value="1"/>
</dbReference>
<evidence type="ECO:0000313" key="2">
    <source>
        <dbReference type="EMBL" id="OON41311.1"/>
    </source>
</evidence>
<protein>
    <submittedName>
        <fullName evidence="2">Alkylhydroperoxidase</fullName>
    </submittedName>
</protein>
<sequence>MLLDWNDHRNELLGVVNKYAQLQPEFMKGLMKMDAGASEKGHLDAKTHELIALAVAITTRCDGCLSVHVKAAAKHGATREEIAEALAVAISLNTGAALTYTAHALDAFDALKSSKS</sequence>
<dbReference type="PANTHER" id="PTHR33930:SF2">
    <property type="entry name" value="BLR3452 PROTEIN"/>
    <property type="match status" value="1"/>
</dbReference>
<dbReference type="Pfam" id="PF02627">
    <property type="entry name" value="CMD"/>
    <property type="match status" value="1"/>
</dbReference>
<gene>
    <name evidence="2" type="ORF">BTJ39_04940</name>
</gene>
<name>A0A1S8YQ77_9GAMM</name>
<comment type="caution">
    <text evidence="2">The sequence shown here is derived from an EMBL/GenBank/DDBJ whole genome shotgun (WGS) entry which is preliminary data.</text>
</comment>
<dbReference type="Gene3D" id="1.20.1290.10">
    <property type="entry name" value="AhpD-like"/>
    <property type="match status" value="1"/>
</dbReference>
<dbReference type="InterPro" id="IPR029032">
    <property type="entry name" value="AhpD-like"/>
</dbReference>
<evidence type="ECO:0000313" key="3">
    <source>
        <dbReference type="Proteomes" id="UP000190667"/>
    </source>
</evidence>
<reference evidence="2 3" key="1">
    <citation type="submission" date="2016-12" db="EMBL/GenBank/DDBJ databases">
        <title>Izhakiella australiana sp. nov. of genus Izhakiella isolated from Australian desert.</title>
        <authorList>
            <person name="Ji M."/>
        </authorList>
    </citation>
    <scope>NUCLEOTIDE SEQUENCE [LARGE SCALE GENOMIC DNA]</scope>
    <source>
        <strain evidence="2 3">D4N98</strain>
    </source>
</reference>
<dbReference type="InterPro" id="IPR004675">
    <property type="entry name" value="AhpD_core"/>
</dbReference>
<dbReference type="AlphaFoldDB" id="A0A1S8YQ77"/>
<evidence type="ECO:0000259" key="1">
    <source>
        <dbReference type="Pfam" id="PF02627"/>
    </source>
</evidence>
<accession>A0A1S8YQ77</accession>
<keyword evidence="2" id="KW-0575">Peroxidase</keyword>
<keyword evidence="3" id="KW-1185">Reference proteome</keyword>
<feature type="domain" description="Carboxymuconolactone decarboxylase-like" evidence="1">
    <location>
        <begin position="24"/>
        <end position="106"/>
    </location>
</feature>
<keyword evidence="2" id="KW-0560">Oxidoreductase</keyword>
<dbReference type="InterPro" id="IPR003779">
    <property type="entry name" value="CMD-like"/>
</dbReference>
<dbReference type="Proteomes" id="UP000190667">
    <property type="component" value="Unassembled WGS sequence"/>
</dbReference>
<dbReference type="SUPFAM" id="SSF69118">
    <property type="entry name" value="AhpD-like"/>
    <property type="match status" value="1"/>
</dbReference>
<dbReference type="PANTHER" id="PTHR33930">
    <property type="entry name" value="ALKYL HYDROPEROXIDE REDUCTASE AHPD"/>
    <property type="match status" value="1"/>
</dbReference>